<dbReference type="Gene3D" id="2.60.120.260">
    <property type="entry name" value="Galactose-binding domain-like"/>
    <property type="match status" value="4"/>
</dbReference>
<dbReference type="KEGG" id="bfo:118420236"/>
<keyword evidence="2" id="KW-1185">Reference proteome</keyword>
<reference evidence="3" key="2">
    <citation type="submission" date="2025-08" db="UniProtKB">
        <authorList>
            <consortium name="RefSeq"/>
        </authorList>
    </citation>
    <scope>IDENTIFICATION</scope>
    <source>
        <strain evidence="3">S238N-H82</strain>
        <tissue evidence="3">Testes</tissue>
    </source>
</reference>
<dbReference type="CDD" id="cd00057">
    <property type="entry name" value="FA58C"/>
    <property type="match status" value="1"/>
</dbReference>
<organism evidence="2 3">
    <name type="scientific">Branchiostoma floridae</name>
    <name type="common">Florida lancelet</name>
    <name type="synonym">Amphioxus</name>
    <dbReference type="NCBI Taxonomy" id="7739"/>
    <lineage>
        <taxon>Eukaryota</taxon>
        <taxon>Metazoa</taxon>
        <taxon>Chordata</taxon>
        <taxon>Cephalochordata</taxon>
        <taxon>Leptocardii</taxon>
        <taxon>Amphioxiformes</taxon>
        <taxon>Branchiostomatidae</taxon>
        <taxon>Branchiostoma</taxon>
    </lineage>
</organism>
<dbReference type="PANTHER" id="PTHR24543:SF291">
    <property type="entry name" value="SMOKE ALARM, ISOFORM D"/>
    <property type="match status" value="1"/>
</dbReference>
<dbReference type="GeneID" id="118420236"/>
<dbReference type="InterPro" id="IPR000421">
    <property type="entry name" value="FA58C"/>
</dbReference>
<evidence type="ECO:0000313" key="3">
    <source>
        <dbReference type="RefSeq" id="XP_035682848.1"/>
    </source>
</evidence>
<dbReference type="AlphaFoldDB" id="A0A9J7LIH8"/>
<dbReference type="OMA" id="GCNTSRF"/>
<feature type="domain" description="F5/8 type C" evidence="1">
    <location>
        <begin position="15"/>
        <end position="223"/>
    </location>
</feature>
<sequence length="228" mass="24485">MESGPTPDDNNTVDCLQPLGMESGAIPDYSITASSVHDPGLAPYFGRLNGNTGGGGWAAWIQTMGQWLQVFPGNVDSTSLVKNQLDNPVDARYVRFVVQSWYDHIAMRVEILGCNTTAVNLPACPQPLGMASGAIPDYSITASSAFEPGLAPFLGRLNGITSGGGWAAKVNTIGQWLQVFPGNVDSTSLVKNQLDNPVDARYVRFVVQSWHGHIAMRVEILGCNTSRF</sequence>
<dbReference type="SUPFAM" id="SSF49785">
    <property type="entry name" value="Galactose-binding domain-like"/>
    <property type="match status" value="2"/>
</dbReference>
<dbReference type="RefSeq" id="XP_035682848.1">
    <property type="nucleotide sequence ID" value="XM_035826955.1"/>
</dbReference>
<proteinExistence type="predicted"/>
<dbReference type="SMART" id="SM00231">
    <property type="entry name" value="FA58C"/>
    <property type="match status" value="2"/>
</dbReference>
<dbReference type="PROSITE" id="PS50022">
    <property type="entry name" value="FA58C_3"/>
    <property type="match status" value="1"/>
</dbReference>
<evidence type="ECO:0000259" key="1">
    <source>
        <dbReference type="PROSITE" id="PS50022"/>
    </source>
</evidence>
<protein>
    <submittedName>
        <fullName evidence="3">Lactadherin-like</fullName>
    </submittedName>
</protein>
<dbReference type="OrthoDB" id="10046852at2759"/>
<accession>A0A9J7LIH8</accession>
<gene>
    <name evidence="3" type="primary">LOC118420236</name>
</gene>
<evidence type="ECO:0000313" key="2">
    <source>
        <dbReference type="Proteomes" id="UP000001554"/>
    </source>
</evidence>
<reference evidence="2" key="1">
    <citation type="journal article" date="2020" name="Nat. Ecol. Evol.">
        <title>Deeply conserved synteny resolves early events in vertebrate evolution.</title>
        <authorList>
            <person name="Simakov O."/>
            <person name="Marletaz F."/>
            <person name="Yue J.X."/>
            <person name="O'Connell B."/>
            <person name="Jenkins J."/>
            <person name="Brandt A."/>
            <person name="Calef R."/>
            <person name="Tung C.H."/>
            <person name="Huang T.K."/>
            <person name="Schmutz J."/>
            <person name="Satoh N."/>
            <person name="Yu J.K."/>
            <person name="Putnam N.H."/>
            <person name="Green R.E."/>
            <person name="Rokhsar D.S."/>
        </authorList>
    </citation>
    <scope>NUCLEOTIDE SEQUENCE [LARGE SCALE GENOMIC DNA]</scope>
    <source>
        <strain evidence="2">S238N-H82</strain>
    </source>
</reference>
<dbReference type="Pfam" id="PF00754">
    <property type="entry name" value="F5_F8_type_C"/>
    <property type="match status" value="2"/>
</dbReference>
<dbReference type="Proteomes" id="UP000001554">
    <property type="component" value="Chromosome 7"/>
</dbReference>
<name>A0A9J7LIH8_BRAFL</name>
<dbReference type="PANTHER" id="PTHR24543">
    <property type="entry name" value="MULTICOPPER OXIDASE-RELATED"/>
    <property type="match status" value="1"/>
</dbReference>
<dbReference type="InterPro" id="IPR008979">
    <property type="entry name" value="Galactose-bd-like_sf"/>
</dbReference>